<organism evidence="2 3">
    <name type="scientific">Trematosphaeria pertusa</name>
    <dbReference type="NCBI Taxonomy" id="390896"/>
    <lineage>
        <taxon>Eukaryota</taxon>
        <taxon>Fungi</taxon>
        <taxon>Dikarya</taxon>
        <taxon>Ascomycota</taxon>
        <taxon>Pezizomycotina</taxon>
        <taxon>Dothideomycetes</taxon>
        <taxon>Pleosporomycetidae</taxon>
        <taxon>Pleosporales</taxon>
        <taxon>Massarineae</taxon>
        <taxon>Trematosphaeriaceae</taxon>
        <taxon>Trematosphaeria</taxon>
    </lineage>
</organism>
<dbReference type="RefSeq" id="XP_033682480.1">
    <property type="nucleotide sequence ID" value="XM_033833528.1"/>
</dbReference>
<evidence type="ECO:0000256" key="1">
    <source>
        <dbReference type="SAM" id="MobiDB-lite"/>
    </source>
</evidence>
<accession>A0A6A6IAP0</accession>
<feature type="compositionally biased region" description="Basic residues" evidence="1">
    <location>
        <begin position="14"/>
        <end position="32"/>
    </location>
</feature>
<dbReference type="Proteomes" id="UP000800094">
    <property type="component" value="Unassembled WGS sequence"/>
</dbReference>
<sequence>MVAHSQRPTTISSKPRKITKPKPKTSKPKPLKSKSTPNLTDSSSAHLTRLFPPPTLTSPGAITDAGFGVGKAAGETEPFPPFVDERMDVGVGAEHHCMACCEHALCEEMRRTYESRARTYGSRRIVVECRTYETCRRVRRRRLGLRRLW</sequence>
<proteinExistence type="predicted"/>
<gene>
    <name evidence="2" type="ORF">BU26DRAFT_566452</name>
</gene>
<dbReference type="GeneID" id="54586858"/>
<protein>
    <submittedName>
        <fullName evidence="2">Uncharacterized protein</fullName>
    </submittedName>
</protein>
<feature type="compositionally biased region" description="Polar residues" evidence="1">
    <location>
        <begin position="1"/>
        <end position="11"/>
    </location>
</feature>
<evidence type="ECO:0000313" key="2">
    <source>
        <dbReference type="EMBL" id="KAF2247476.1"/>
    </source>
</evidence>
<name>A0A6A6IAP0_9PLEO</name>
<feature type="region of interest" description="Disordered" evidence="1">
    <location>
        <begin position="1"/>
        <end position="82"/>
    </location>
</feature>
<evidence type="ECO:0000313" key="3">
    <source>
        <dbReference type="Proteomes" id="UP000800094"/>
    </source>
</evidence>
<dbReference type="EMBL" id="ML987197">
    <property type="protein sequence ID" value="KAF2247476.1"/>
    <property type="molecule type" value="Genomic_DNA"/>
</dbReference>
<reference evidence="2" key="1">
    <citation type="journal article" date="2020" name="Stud. Mycol.">
        <title>101 Dothideomycetes genomes: a test case for predicting lifestyles and emergence of pathogens.</title>
        <authorList>
            <person name="Haridas S."/>
            <person name="Albert R."/>
            <person name="Binder M."/>
            <person name="Bloem J."/>
            <person name="Labutti K."/>
            <person name="Salamov A."/>
            <person name="Andreopoulos B."/>
            <person name="Baker S."/>
            <person name="Barry K."/>
            <person name="Bills G."/>
            <person name="Bluhm B."/>
            <person name="Cannon C."/>
            <person name="Castanera R."/>
            <person name="Culley D."/>
            <person name="Daum C."/>
            <person name="Ezra D."/>
            <person name="Gonzalez J."/>
            <person name="Henrissat B."/>
            <person name="Kuo A."/>
            <person name="Liang C."/>
            <person name="Lipzen A."/>
            <person name="Lutzoni F."/>
            <person name="Magnuson J."/>
            <person name="Mondo S."/>
            <person name="Nolan M."/>
            <person name="Ohm R."/>
            <person name="Pangilinan J."/>
            <person name="Park H.-J."/>
            <person name="Ramirez L."/>
            <person name="Alfaro M."/>
            <person name="Sun H."/>
            <person name="Tritt A."/>
            <person name="Yoshinaga Y."/>
            <person name="Zwiers L.-H."/>
            <person name="Turgeon B."/>
            <person name="Goodwin S."/>
            <person name="Spatafora J."/>
            <person name="Crous P."/>
            <person name="Grigoriev I."/>
        </authorList>
    </citation>
    <scope>NUCLEOTIDE SEQUENCE</scope>
    <source>
        <strain evidence="2">CBS 122368</strain>
    </source>
</reference>
<dbReference type="AlphaFoldDB" id="A0A6A6IAP0"/>
<keyword evidence="3" id="KW-1185">Reference proteome</keyword>